<evidence type="ECO:0000313" key="13">
    <source>
        <dbReference type="EMBL" id="OLQ01547.1"/>
    </source>
</evidence>
<dbReference type="OrthoDB" id="550577at2759"/>
<dbReference type="Pfam" id="PF06268">
    <property type="entry name" value="Fascin"/>
    <property type="match status" value="1"/>
</dbReference>
<reference evidence="13 14" key="1">
    <citation type="submission" date="2016-02" db="EMBL/GenBank/DDBJ databases">
        <title>Genome analysis of coral dinoflagellate symbionts highlights evolutionary adaptations to a symbiotic lifestyle.</title>
        <authorList>
            <person name="Aranda M."/>
            <person name="Li Y."/>
            <person name="Liew Y.J."/>
            <person name="Baumgarten S."/>
            <person name="Simakov O."/>
            <person name="Wilson M."/>
            <person name="Piel J."/>
            <person name="Ashoor H."/>
            <person name="Bougouffa S."/>
            <person name="Bajic V.B."/>
            <person name="Ryu T."/>
            <person name="Ravasi T."/>
            <person name="Bayer T."/>
            <person name="Micklem G."/>
            <person name="Kim H."/>
            <person name="Bhak J."/>
            <person name="Lajeunesse T.C."/>
            <person name="Voolstra C.R."/>
        </authorList>
    </citation>
    <scope>NUCLEOTIDE SEQUENCE [LARGE SCALE GENOMIC DNA]</scope>
    <source>
        <strain evidence="13 14">CCMP2467</strain>
    </source>
</reference>
<feature type="region of interest" description="Disordered" evidence="11">
    <location>
        <begin position="1372"/>
        <end position="1397"/>
    </location>
</feature>
<dbReference type="GO" id="GO:0030674">
    <property type="term" value="F:protein-macromolecule adaptor activity"/>
    <property type="evidence" value="ECO:0007669"/>
    <property type="project" value="InterPro"/>
</dbReference>
<evidence type="ECO:0000256" key="4">
    <source>
        <dbReference type="ARBA" id="ARBA00008061"/>
    </source>
</evidence>
<keyword evidence="6" id="KW-0963">Cytoplasm</keyword>
<evidence type="ECO:0000256" key="6">
    <source>
        <dbReference type="ARBA" id="ARBA00022490"/>
    </source>
</evidence>
<proteinExistence type="inferred from homology"/>
<dbReference type="SUPFAM" id="SSF50370">
    <property type="entry name" value="Ricin B-like lectins"/>
    <property type="match status" value="1"/>
</dbReference>
<dbReference type="InterPro" id="IPR022768">
    <property type="entry name" value="Fascin-like_dom"/>
</dbReference>
<dbReference type="InterPro" id="IPR006046">
    <property type="entry name" value="Alpha_amylase"/>
</dbReference>
<feature type="region of interest" description="Disordered" evidence="11">
    <location>
        <begin position="191"/>
        <end position="255"/>
    </location>
</feature>
<feature type="domain" description="WW" evidence="12">
    <location>
        <begin position="1244"/>
        <end position="1278"/>
    </location>
</feature>
<feature type="compositionally biased region" description="Basic and acidic residues" evidence="11">
    <location>
        <begin position="1372"/>
        <end position="1383"/>
    </location>
</feature>
<dbReference type="EMBL" id="LSRX01000288">
    <property type="protein sequence ID" value="OLQ01547.1"/>
    <property type="molecule type" value="Genomic_DNA"/>
</dbReference>
<dbReference type="InterPro" id="IPR013780">
    <property type="entry name" value="Glyco_hydro_b"/>
</dbReference>
<dbReference type="InterPro" id="IPR008999">
    <property type="entry name" value="Actin-crosslinking"/>
</dbReference>
<dbReference type="GO" id="GO:0005737">
    <property type="term" value="C:cytoplasm"/>
    <property type="evidence" value="ECO:0007669"/>
    <property type="project" value="UniProtKB-SubCell"/>
</dbReference>
<dbReference type="GO" id="GO:0043169">
    <property type="term" value="F:cation binding"/>
    <property type="evidence" value="ECO:0007669"/>
    <property type="project" value="InterPro"/>
</dbReference>
<dbReference type="PRINTS" id="PR00110">
    <property type="entry name" value="ALPHAAMYLASE"/>
</dbReference>
<evidence type="ECO:0000256" key="3">
    <source>
        <dbReference type="ARBA" id="ARBA00004496"/>
    </source>
</evidence>
<keyword evidence="14" id="KW-1185">Reference proteome</keyword>
<evidence type="ECO:0000256" key="1">
    <source>
        <dbReference type="ARBA" id="ARBA00000548"/>
    </source>
</evidence>
<dbReference type="InterPro" id="IPR017853">
    <property type="entry name" value="GH"/>
</dbReference>
<dbReference type="PANTHER" id="PTHR43447">
    <property type="entry name" value="ALPHA-AMYLASE"/>
    <property type="match status" value="1"/>
</dbReference>
<dbReference type="SUPFAM" id="SSF51045">
    <property type="entry name" value="WW domain"/>
    <property type="match status" value="3"/>
</dbReference>
<evidence type="ECO:0000256" key="9">
    <source>
        <dbReference type="ARBA" id="ARBA00023277"/>
    </source>
</evidence>
<dbReference type="PROSITE" id="PS50231">
    <property type="entry name" value="RICIN_B_LECTIN"/>
    <property type="match status" value="1"/>
</dbReference>
<dbReference type="Gene3D" id="3.20.20.80">
    <property type="entry name" value="Glycosidases"/>
    <property type="match status" value="1"/>
</dbReference>
<dbReference type="SUPFAM" id="SSF50405">
    <property type="entry name" value="Actin-crosslinking proteins"/>
    <property type="match status" value="1"/>
</dbReference>
<evidence type="ECO:0000313" key="14">
    <source>
        <dbReference type="Proteomes" id="UP000186817"/>
    </source>
</evidence>
<keyword evidence="10" id="KW-0326">Glycosidase</keyword>
<evidence type="ECO:0000256" key="10">
    <source>
        <dbReference type="ARBA" id="ARBA00023295"/>
    </source>
</evidence>
<comment type="catalytic activity">
    <reaction evidence="1">
        <text>Endohydrolysis of (1-&gt;4)-alpha-D-glucosidic linkages in polysaccharides containing three or more (1-&gt;4)-alpha-linked D-glucose units.</text>
        <dbReference type="EC" id="3.2.1.1"/>
    </reaction>
</comment>
<sequence length="1397" mass="155469">MALWLLALVLGATGHSCPERGCRAQQHGPTLLQLQAREARAEAQQAKLVRTSRAHDFLLLENNEGNCLEASNAGYNGVRPTMQACDSDNFLQNWEYDNETGLLRHAGGKCLDASQRSILAGLIHLWTCDASNENQMWDWDPDTGRIKNRYGICMDAPSPLSEGTNIHMWTCIDGLSNQQWHSVPAGVRNFTTAEPQTTTTTATTTATSTSTSTASPTATSPSTSAATSTSESPSTSETAAPTTTQTTTPQPLTPLRNCQLEPLVEGSGCHRLEVFEGDVFDIGENGQETAGRHACLKKLRLTEEADTFVHSLGRCELWHCGTLARVRMSAGPGGGLSESPYAIAIKTALGRYLTAAEDGTMRADEQAFVPEALFLLMPGSGGRFVLKAQNGRYLKAEPGGHLAAVTDSWDDWEEFEIVEQDAGKVALRTFHDTYVSANQDGFVSSGGYSATPETMLELVNRSRASWVNSSDLVQFHKTMSDASSHAVCSRPGEQAAVRCCSDEGVAPEDTYGCHARKNFSEAAAICQQSGLQLCTESQISVCPGCTCGFENQQIWTSTACEGTEGLTQRRLSQRNDRAAVFSSFCGYQPGKGGLHGEEVRSTVFVKLMEWNYKDIAQECTEYLAPNGFDAVQVAPVTEHVLGYQWWVKYQPVSAGLDTRSGTEEDFRAMVATCRAAGVQVIVDILMNHMAAPSAGKGGKKTAIEVQKPPRYGNRMQQGAKGWDAASPRHFHHKKDDAMEPWCQAAEGTRVVRMWKVFVGKTKIHQCSRAVAFIFKFAALLRQVGPQTGYALPDFATELEEVREMQVKHLEDLFHIGVTALRVDAAIYHHVYELAAMVNRLPWDLVYQEWWGEYPPHDRTEYVGLYRDVAYRWHLVNRLAGKNATELPELLQLESGVFGITQDMAVYPFAYHDGRSKNSDPEIATYKNGLAFHQQQKFFLSWPFGEKVLIWGGYGWRDLTHGPPGCDKSDGDHCTPDSVYDEDGHAQCMPAPTVSPLPKSAARERRWICEHRWQGVAGMMHFRKACRQHAVSEKWEGGKTEGIGIGRLAFRLGNDCFVALTRGRREDEDEDVAGVGGTWDLTGLKIALPQGRYCDMSSLHTQKGWDQSSCPREVEVDEEGVIQHGSVTQGELLAIHSGAQIANLHSCETAPARADSESKTREMADGDSRIKLARGMEPLGSQPEGTEEGEVQLDDIHEEWFVEAIEKVDLPPPWEKRRVRGGGDRPGRMYFLDPRSKRTTWKDPRFLPDSWDQRVDPGSGKVYFQYHKTRKTTYVDPRSCPVGWDMRLSKDGEIYFAYLPAMRTTLIDPRGLPDNFDAALDDSARMYFKNHENQSTTWDDPRSGQQEVTLTKWRQAQSTRWWKEQVWREIEEMNRRKEEEKTTDPGDDPEIVLERGSS</sequence>
<dbReference type="InterPro" id="IPR000772">
    <property type="entry name" value="Ricin_B_lectin"/>
</dbReference>
<comment type="subcellular location">
    <subcellularLocation>
        <location evidence="3">Cytoplasm</location>
    </subcellularLocation>
</comment>
<evidence type="ECO:0000256" key="7">
    <source>
        <dbReference type="ARBA" id="ARBA00022801"/>
    </source>
</evidence>
<dbReference type="EC" id="3.2.1.1" evidence="5"/>
<comment type="caution">
    <text evidence="13">The sequence shown here is derived from an EMBL/GenBank/DDBJ whole genome shotgun (WGS) entry which is preliminary data.</text>
</comment>
<evidence type="ECO:0000256" key="8">
    <source>
        <dbReference type="ARBA" id="ARBA00023203"/>
    </source>
</evidence>
<gene>
    <name evidence="13" type="primary">amy</name>
    <name evidence="13" type="ORF">AK812_SmicGene15687</name>
</gene>
<dbReference type="InterPro" id="IPR006047">
    <property type="entry name" value="GH13_cat_dom"/>
</dbReference>
<dbReference type="InterPro" id="IPR001202">
    <property type="entry name" value="WW_dom"/>
</dbReference>
<dbReference type="CDD" id="cd00257">
    <property type="entry name" value="beta-trefoil_FSCN-like"/>
    <property type="match status" value="1"/>
</dbReference>
<dbReference type="GO" id="GO:0051015">
    <property type="term" value="F:actin filament binding"/>
    <property type="evidence" value="ECO:0007669"/>
    <property type="project" value="InterPro"/>
</dbReference>
<feature type="domain" description="WW" evidence="12">
    <location>
        <begin position="1207"/>
        <end position="1245"/>
    </location>
</feature>
<feature type="compositionally biased region" description="Low complexity" evidence="11">
    <location>
        <begin position="191"/>
        <end position="250"/>
    </location>
</feature>
<evidence type="ECO:0000259" key="12">
    <source>
        <dbReference type="PROSITE" id="PS50020"/>
    </source>
</evidence>
<dbReference type="Proteomes" id="UP000186817">
    <property type="component" value="Unassembled WGS sequence"/>
</dbReference>
<evidence type="ECO:0000256" key="11">
    <source>
        <dbReference type="SAM" id="MobiDB-lite"/>
    </source>
</evidence>
<protein>
    <recommendedName>
        <fullName evidence="5">alpha-amylase</fullName>
        <ecNumber evidence="5">3.2.1.1</ecNumber>
    </recommendedName>
</protein>
<accession>A0A1Q9E287</accession>
<dbReference type="PROSITE" id="PS50020">
    <property type="entry name" value="WW_DOMAIN_2"/>
    <property type="match status" value="3"/>
</dbReference>
<keyword evidence="9" id="KW-0119">Carbohydrate metabolism</keyword>
<dbReference type="SUPFAM" id="SSF51445">
    <property type="entry name" value="(Trans)glycosidases"/>
    <property type="match status" value="1"/>
</dbReference>
<evidence type="ECO:0000256" key="5">
    <source>
        <dbReference type="ARBA" id="ARBA00012595"/>
    </source>
</evidence>
<dbReference type="InterPro" id="IPR036020">
    <property type="entry name" value="WW_dom_sf"/>
</dbReference>
<dbReference type="CDD" id="cd00201">
    <property type="entry name" value="WW"/>
    <property type="match status" value="3"/>
</dbReference>
<dbReference type="GO" id="GO:0004556">
    <property type="term" value="F:alpha-amylase activity"/>
    <property type="evidence" value="ECO:0007669"/>
    <property type="project" value="UniProtKB-EC"/>
</dbReference>
<comment type="cofactor">
    <cofactor evidence="2">
        <name>Ca(2+)</name>
        <dbReference type="ChEBI" id="CHEBI:29108"/>
    </cofactor>
</comment>
<dbReference type="Pfam" id="PF00652">
    <property type="entry name" value="Ricin_B_lectin"/>
    <property type="match status" value="1"/>
</dbReference>
<dbReference type="SMART" id="SM00456">
    <property type="entry name" value="WW"/>
    <property type="match status" value="3"/>
</dbReference>
<dbReference type="Gene3D" id="2.80.10.50">
    <property type="match status" value="2"/>
</dbReference>
<feature type="domain" description="WW" evidence="12">
    <location>
        <begin position="1309"/>
        <end position="1342"/>
    </location>
</feature>
<name>A0A1Q9E287_SYMMI</name>
<keyword evidence="8" id="KW-0009">Actin-binding</keyword>
<organism evidence="13 14">
    <name type="scientific">Symbiodinium microadriaticum</name>
    <name type="common">Dinoflagellate</name>
    <name type="synonym">Zooxanthella microadriatica</name>
    <dbReference type="NCBI Taxonomy" id="2951"/>
    <lineage>
        <taxon>Eukaryota</taxon>
        <taxon>Sar</taxon>
        <taxon>Alveolata</taxon>
        <taxon>Dinophyceae</taxon>
        <taxon>Suessiales</taxon>
        <taxon>Symbiodiniaceae</taxon>
        <taxon>Symbiodinium</taxon>
    </lineage>
</organism>
<dbReference type="GO" id="GO:0005975">
    <property type="term" value="P:carbohydrate metabolic process"/>
    <property type="evidence" value="ECO:0007669"/>
    <property type="project" value="InterPro"/>
</dbReference>
<dbReference type="CDD" id="cd00161">
    <property type="entry name" value="beta-trefoil_Ricin-like"/>
    <property type="match status" value="1"/>
</dbReference>
<keyword evidence="7" id="KW-0378">Hydrolase</keyword>
<dbReference type="Gene3D" id="2.60.40.1180">
    <property type="entry name" value="Golgi alpha-mannosidase II"/>
    <property type="match status" value="1"/>
</dbReference>
<dbReference type="PROSITE" id="PS01159">
    <property type="entry name" value="WW_DOMAIN_1"/>
    <property type="match status" value="1"/>
</dbReference>
<dbReference type="Gene3D" id="2.20.70.10">
    <property type="match status" value="3"/>
</dbReference>
<dbReference type="SMART" id="SM00642">
    <property type="entry name" value="Aamy"/>
    <property type="match status" value="1"/>
</dbReference>
<evidence type="ECO:0000256" key="2">
    <source>
        <dbReference type="ARBA" id="ARBA00001913"/>
    </source>
</evidence>
<dbReference type="SMART" id="SM00458">
    <property type="entry name" value="RICIN"/>
    <property type="match status" value="1"/>
</dbReference>
<comment type="similarity">
    <text evidence="4">Belongs to the glycosyl hydrolase 13 family.</text>
</comment>
<dbReference type="InterPro" id="IPR035992">
    <property type="entry name" value="Ricin_B-like_lectins"/>
</dbReference>